<evidence type="ECO:0000256" key="4">
    <source>
        <dbReference type="ARBA" id="ARBA00012142"/>
    </source>
</evidence>
<dbReference type="EMBL" id="PDJQ01000001">
    <property type="protein sequence ID" value="PFG75230.1"/>
    <property type="molecule type" value="Genomic_DNA"/>
</dbReference>
<organism evidence="15 16">
    <name type="scientific">Tepidiforma thermophila (strain KCTC 52669 / CGMCC 1.13589 / G233)</name>
    <dbReference type="NCBI Taxonomy" id="2761530"/>
    <lineage>
        <taxon>Bacteria</taxon>
        <taxon>Bacillati</taxon>
        <taxon>Chloroflexota</taxon>
        <taxon>Tepidiformia</taxon>
        <taxon>Tepidiformales</taxon>
        <taxon>Tepidiformaceae</taxon>
        <taxon>Tepidiforma</taxon>
    </lineage>
</organism>
<keyword evidence="12 15" id="KW-0670">Pyruvate</keyword>
<evidence type="ECO:0000313" key="15">
    <source>
        <dbReference type="EMBL" id="PFG75230.1"/>
    </source>
</evidence>
<dbReference type="UniPathway" id="UPA00109">
    <property type="reaction ID" value="UER00188"/>
</dbReference>
<dbReference type="PRINTS" id="PR01050">
    <property type="entry name" value="PYRUVTKNASE"/>
</dbReference>
<dbReference type="GO" id="GO:0005524">
    <property type="term" value="F:ATP binding"/>
    <property type="evidence" value="ECO:0007669"/>
    <property type="project" value="UniProtKB-KW"/>
</dbReference>
<proteinExistence type="inferred from homology"/>
<dbReference type="InterPro" id="IPR015806">
    <property type="entry name" value="Pyrv_Knase_insert_dom_sf"/>
</dbReference>
<dbReference type="Gene3D" id="2.40.33.10">
    <property type="entry name" value="PK beta-barrel domain-like"/>
    <property type="match status" value="1"/>
</dbReference>
<keyword evidence="11 13" id="KW-0324">Glycolysis</keyword>
<evidence type="ECO:0000256" key="1">
    <source>
        <dbReference type="ARBA" id="ARBA00001958"/>
    </source>
</evidence>
<comment type="pathway">
    <text evidence="2 13">Carbohydrate degradation; glycolysis; pyruvate from D-glyceraldehyde 3-phosphate: step 5/5.</text>
</comment>
<dbReference type="EC" id="2.7.1.40" evidence="4 13"/>
<dbReference type="GO" id="GO:0004743">
    <property type="term" value="F:pyruvate kinase activity"/>
    <property type="evidence" value="ECO:0007669"/>
    <property type="project" value="UniProtKB-EC"/>
</dbReference>
<protein>
    <recommendedName>
        <fullName evidence="4 13">Pyruvate kinase</fullName>
        <ecNumber evidence="4 13">2.7.1.40</ecNumber>
    </recommendedName>
</protein>
<accession>A0A2A9HJB8</accession>
<comment type="catalytic activity">
    <reaction evidence="13">
        <text>pyruvate + ATP = phosphoenolpyruvate + ADP + H(+)</text>
        <dbReference type="Rhea" id="RHEA:18157"/>
        <dbReference type="ChEBI" id="CHEBI:15361"/>
        <dbReference type="ChEBI" id="CHEBI:15378"/>
        <dbReference type="ChEBI" id="CHEBI:30616"/>
        <dbReference type="ChEBI" id="CHEBI:58702"/>
        <dbReference type="ChEBI" id="CHEBI:456216"/>
        <dbReference type="EC" id="2.7.1.40"/>
    </reaction>
</comment>
<dbReference type="GO" id="GO:0000287">
    <property type="term" value="F:magnesium ion binding"/>
    <property type="evidence" value="ECO:0007669"/>
    <property type="project" value="InterPro"/>
</dbReference>
<dbReference type="GO" id="GO:0016301">
    <property type="term" value="F:kinase activity"/>
    <property type="evidence" value="ECO:0007669"/>
    <property type="project" value="UniProtKB-KW"/>
</dbReference>
<keyword evidence="7" id="KW-0547">Nucleotide-binding</keyword>
<evidence type="ECO:0000256" key="12">
    <source>
        <dbReference type="ARBA" id="ARBA00023317"/>
    </source>
</evidence>
<evidence type="ECO:0000256" key="3">
    <source>
        <dbReference type="ARBA" id="ARBA00008663"/>
    </source>
</evidence>
<comment type="caution">
    <text evidence="15">The sequence shown here is derived from an EMBL/GenBank/DDBJ whole genome shotgun (WGS) entry which is preliminary data.</text>
</comment>
<evidence type="ECO:0000313" key="16">
    <source>
        <dbReference type="Proteomes" id="UP000223071"/>
    </source>
</evidence>
<evidence type="ECO:0000256" key="10">
    <source>
        <dbReference type="ARBA" id="ARBA00022842"/>
    </source>
</evidence>
<keyword evidence="5 13" id="KW-0808">Transferase</keyword>
<keyword evidence="8 13" id="KW-0418">Kinase</keyword>
<name>A0A2A9HJB8_TEPT2</name>
<comment type="similarity">
    <text evidence="3 13">Belongs to the pyruvate kinase family.</text>
</comment>
<dbReference type="SUPFAM" id="SSF50800">
    <property type="entry name" value="PK beta-barrel domain-like"/>
    <property type="match status" value="1"/>
</dbReference>
<evidence type="ECO:0000256" key="8">
    <source>
        <dbReference type="ARBA" id="ARBA00022777"/>
    </source>
</evidence>
<sequence>MERSVLLRRLEELQDQALRAAAAVPPSLVGDAATSAANLLAYRALRTRDIADIQVALADLGLSSLGRLEPNVLDSLEQVRAWLAGTAPRAFVPSREQALRLQEERTVRLFGRPRPGRTTRIMVTLDHTVPDPVLHCIELLRAGMDVARINAAHGRPADWQALADAVRHAELELERQGTPPPRRCHILFDLSGPRLRIGTFAGEIRLGAGDRLRLLRSAEPLAGSPGDDIPALPCSHPEALRVIAPGHPVAIDDGKFAGTVVAVTEAWVEILLEAPVGRRRRLRPEKGLNFPGVPLPLPALTADDIASLDAAASFADLVGLSFVHAPADIARLAAELDLRGLHNNGIVAKIETRAAARRLVPILLEGLRRPSFGVMVARGDLAIEVGWDDLALYQEAILCLAEAAHLPSIWATQVLETLARHGMPARPEITDAAAATRADCVMLNKGPHVVAAARFLDRLLSSEHRHRQKKRELFREFISLEEAPRDVEPVPSAAFHGC</sequence>
<evidence type="ECO:0000256" key="2">
    <source>
        <dbReference type="ARBA" id="ARBA00004997"/>
    </source>
</evidence>
<gene>
    <name evidence="15" type="ORF">A9A59_2498</name>
</gene>
<dbReference type="InterPro" id="IPR015813">
    <property type="entry name" value="Pyrv/PenolPyrv_kinase-like_dom"/>
</dbReference>
<evidence type="ECO:0000256" key="11">
    <source>
        <dbReference type="ARBA" id="ARBA00023152"/>
    </source>
</evidence>
<dbReference type="SUPFAM" id="SSF51621">
    <property type="entry name" value="Phosphoenolpyruvate/pyruvate domain"/>
    <property type="match status" value="1"/>
</dbReference>
<evidence type="ECO:0000256" key="7">
    <source>
        <dbReference type="ARBA" id="ARBA00022741"/>
    </source>
</evidence>
<dbReference type="AlphaFoldDB" id="A0A2A9HJB8"/>
<dbReference type="Proteomes" id="UP000223071">
    <property type="component" value="Unassembled WGS sequence"/>
</dbReference>
<evidence type="ECO:0000256" key="5">
    <source>
        <dbReference type="ARBA" id="ARBA00022679"/>
    </source>
</evidence>
<evidence type="ECO:0000259" key="14">
    <source>
        <dbReference type="Pfam" id="PF00224"/>
    </source>
</evidence>
<keyword evidence="16" id="KW-1185">Reference proteome</keyword>
<dbReference type="GO" id="GO:0030955">
    <property type="term" value="F:potassium ion binding"/>
    <property type="evidence" value="ECO:0007669"/>
    <property type="project" value="InterPro"/>
</dbReference>
<dbReference type="InterPro" id="IPR015793">
    <property type="entry name" value="Pyrv_Knase_brl"/>
</dbReference>
<reference evidence="15 16" key="1">
    <citation type="submission" date="2017-09" db="EMBL/GenBank/DDBJ databases">
        <title>Sequencing the genomes of two abundant thermophiles in Great Basin hot springs: Thermocrinis jamiesonii and novel Chloroflexi Thermoflexus hugenholtzii.</title>
        <authorList>
            <person name="Hedlund B."/>
        </authorList>
    </citation>
    <scope>NUCLEOTIDE SEQUENCE [LARGE SCALE GENOMIC DNA]</scope>
    <source>
        <strain evidence="15 16">G233</strain>
    </source>
</reference>
<comment type="cofactor">
    <cofactor evidence="1">
        <name>K(+)</name>
        <dbReference type="ChEBI" id="CHEBI:29103"/>
    </cofactor>
</comment>
<keyword evidence="6" id="KW-0479">Metal-binding</keyword>
<feature type="domain" description="Pyruvate kinase barrel" evidence="14">
    <location>
        <begin position="118"/>
        <end position="444"/>
    </location>
</feature>
<evidence type="ECO:0000256" key="6">
    <source>
        <dbReference type="ARBA" id="ARBA00022723"/>
    </source>
</evidence>
<dbReference type="InterPro" id="IPR011037">
    <property type="entry name" value="Pyrv_Knase-like_insert_dom_sf"/>
</dbReference>
<dbReference type="RefSeq" id="WP_098504558.1">
    <property type="nucleotide sequence ID" value="NZ_PDJQ01000001.1"/>
</dbReference>
<dbReference type="Pfam" id="PF00224">
    <property type="entry name" value="PK"/>
    <property type="match status" value="1"/>
</dbReference>
<evidence type="ECO:0000256" key="13">
    <source>
        <dbReference type="RuleBase" id="RU000504"/>
    </source>
</evidence>
<keyword evidence="10 13" id="KW-0460">Magnesium</keyword>
<dbReference type="InterPro" id="IPR040442">
    <property type="entry name" value="Pyrv_kinase-like_dom_sf"/>
</dbReference>
<keyword evidence="9" id="KW-0067">ATP-binding</keyword>
<dbReference type="InterPro" id="IPR001697">
    <property type="entry name" value="Pyr_Knase"/>
</dbReference>
<dbReference type="PANTHER" id="PTHR11817">
    <property type="entry name" value="PYRUVATE KINASE"/>
    <property type="match status" value="1"/>
</dbReference>
<evidence type="ECO:0000256" key="9">
    <source>
        <dbReference type="ARBA" id="ARBA00022840"/>
    </source>
</evidence>
<dbReference type="Gene3D" id="3.20.20.60">
    <property type="entry name" value="Phosphoenolpyruvate-binding domains"/>
    <property type="match status" value="1"/>
</dbReference>